<evidence type="ECO:0000313" key="5">
    <source>
        <dbReference type="Proteomes" id="UP001597171"/>
    </source>
</evidence>
<name>A0ABW3ZAS4_9HYPH</name>
<reference evidence="5" key="1">
    <citation type="journal article" date="2019" name="Int. J. Syst. Evol. Microbiol.">
        <title>The Global Catalogue of Microorganisms (GCM) 10K type strain sequencing project: providing services to taxonomists for standard genome sequencing and annotation.</title>
        <authorList>
            <consortium name="The Broad Institute Genomics Platform"/>
            <consortium name="The Broad Institute Genome Sequencing Center for Infectious Disease"/>
            <person name="Wu L."/>
            <person name="Ma J."/>
        </authorList>
    </citation>
    <scope>NUCLEOTIDE SEQUENCE [LARGE SCALE GENOMIC DNA]</scope>
    <source>
        <strain evidence="5">CCUG 61696</strain>
    </source>
</reference>
<keyword evidence="3" id="KW-1133">Transmembrane helix</keyword>
<dbReference type="RefSeq" id="WP_378776983.1">
    <property type="nucleotide sequence ID" value="NZ_JBHTMX010000227.1"/>
</dbReference>
<dbReference type="PIRSF" id="PIRSF032126">
    <property type="entry name" value="F0F1_ATP_synthase_subunit_I"/>
    <property type="match status" value="1"/>
</dbReference>
<keyword evidence="1" id="KW-0813">Transport</keyword>
<dbReference type="InterPro" id="IPR016989">
    <property type="entry name" value="Atp1_alphaprobac"/>
</dbReference>
<evidence type="ECO:0000256" key="2">
    <source>
        <dbReference type="SAM" id="MobiDB-lite"/>
    </source>
</evidence>
<dbReference type="InterPro" id="IPR032820">
    <property type="entry name" value="ATPase_put"/>
</dbReference>
<keyword evidence="1" id="KW-0406">Ion transport</keyword>
<protein>
    <recommendedName>
        <fullName evidence="1">ATP synthase protein I</fullName>
    </recommendedName>
</protein>
<feature type="region of interest" description="Disordered" evidence="2">
    <location>
        <begin position="28"/>
        <end position="49"/>
    </location>
</feature>
<dbReference type="Pfam" id="PF09527">
    <property type="entry name" value="ATPase_gene1"/>
    <property type="match status" value="1"/>
</dbReference>
<sequence length="119" mass="12467">MAKGSDEQREESGEDLAGRLDRLDKALERRGAGRDAGETSGPVSSRDAQGIARGFRLSTEMVAGVLVGGGLGWALDRWLDTSPFGLIVLLLLGFGAGVLNVMRAAGVVRHPGADDRPPL</sequence>
<keyword evidence="1" id="KW-0375">Hydrogen ion transport</keyword>
<comment type="caution">
    <text evidence="4">The sequence shown here is derived from an EMBL/GenBank/DDBJ whole genome shotgun (WGS) entry which is preliminary data.</text>
</comment>
<keyword evidence="1 3" id="KW-0472">Membrane</keyword>
<organism evidence="4 5">
    <name type="scientific">Methylopila musalis</name>
    <dbReference type="NCBI Taxonomy" id="1134781"/>
    <lineage>
        <taxon>Bacteria</taxon>
        <taxon>Pseudomonadati</taxon>
        <taxon>Pseudomonadota</taxon>
        <taxon>Alphaproteobacteria</taxon>
        <taxon>Hyphomicrobiales</taxon>
        <taxon>Methylopilaceae</taxon>
        <taxon>Methylopila</taxon>
    </lineage>
</organism>
<comment type="function">
    <text evidence="1">A possible function for this protein is to guide the assembly of the membrane sector of the ATPase enzyme complex.</text>
</comment>
<gene>
    <name evidence="4" type="ORF">ACFQ4O_15640</name>
</gene>
<keyword evidence="3" id="KW-0812">Transmembrane</keyword>
<evidence type="ECO:0000313" key="4">
    <source>
        <dbReference type="EMBL" id="MFD1333432.1"/>
    </source>
</evidence>
<dbReference type="Proteomes" id="UP001597171">
    <property type="component" value="Unassembled WGS sequence"/>
</dbReference>
<feature type="transmembrane region" description="Helical" evidence="3">
    <location>
        <begin position="81"/>
        <end position="102"/>
    </location>
</feature>
<feature type="transmembrane region" description="Helical" evidence="3">
    <location>
        <begin position="55"/>
        <end position="75"/>
    </location>
</feature>
<evidence type="ECO:0000256" key="3">
    <source>
        <dbReference type="SAM" id="Phobius"/>
    </source>
</evidence>
<comment type="similarity">
    <text evidence="1">Belongs to the bacterial AtpI family.</text>
</comment>
<accession>A0ABW3ZAS4</accession>
<keyword evidence="5" id="KW-1185">Reference proteome</keyword>
<feature type="compositionally biased region" description="Basic and acidic residues" evidence="2">
    <location>
        <begin position="28"/>
        <end position="37"/>
    </location>
</feature>
<dbReference type="EMBL" id="JBHTMX010000227">
    <property type="protein sequence ID" value="MFD1333432.1"/>
    <property type="molecule type" value="Genomic_DNA"/>
</dbReference>
<proteinExistence type="inferred from homology"/>
<evidence type="ECO:0000256" key="1">
    <source>
        <dbReference type="PIRNR" id="PIRNR032126"/>
    </source>
</evidence>